<dbReference type="InterPro" id="IPR006665">
    <property type="entry name" value="OmpA-like"/>
</dbReference>
<evidence type="ECO:0000256" key="2">
    <source>
        <dbReference type="SAM" id="MobiDB-lite"/>
    </source>
</evidence>
<feature type="chain" id="PRO_5045773037" evidence="3">
    <location>
        <begin position="22"/>
        <end position="319"/>
    </location>
</feature>
<evidence type="ECO:0000313" key="6">
    <source>
        <dbReference type="Proteomes" id="UP001597521"/>
    </source>
</evidence>
<proteinExistence type="predicted"/>
<keyword evidence="3" id="KW-0732">Signal</keyword>
<feature type="domain" description="OmpA-like" evidence="4">
    <location>
        <begin position="211"/>
        <end position="319"/>
    </location>
</feature>
<evidence type="ECO:0000259" key="4">
    <source>
        <dbReference type="PROSITE" id="PS51123"/>
    </source>
</evidence>
<dbReference type="CDD" id="cd07185">
    <property type="entry name" value="OmpA_C-like"/>
    <property type="match status" value="1"/>
</dbReference>
<dbReference type="InterPro" id="IPR050330">
    <property type="entry name" value="Bact_OuterMem_StrucFunc"/>
</dbReference>
<feature type="signal peptide" evidence="3">
    <location>
        <begin position="1"/>
        <end position="21"/>
    </location>
</feature>
<keyword evidence="1" id="KW-0472">Membrane</keyword>
<evidence type="ECO:0000256" key="3">
    <source>
        <dbReference type="SAM" id="SignalP"/>
    </source>
</evidence>
<dbReference type="PANTHER" id="PTHR30329">
    <property type="entry name" value="STATOR ELEMENT OF FLAGELLAR MOTOR COMPLEX"/>
    <property type="match status" value="1"/>
</dbReference>
<sequence>MRLVKIMIPLVVLLATTQAGLAQQGTLVMGVAGEKFNLAPAFTVAIDGTVIGEGEVADPIDTKMGATMDSIDDPQSRVEMFEFPIEEGELAPDATLVVQFTTSDYDPETFADTNLYIASITVNGVPIDLGSVVIVDGANPNGDTGRIPGMVGLYAGGATASFAAPEGGWFATEAVEAEAAEPAPATDDAAVPETERVEAEENPAPAEPEFAACTLTTTLAVTGFGNNDTNPPDAAQTDLAELAESVAGQDCRVSVVGYSSMAGPAALNQRYSQERADAVRRVLIAAGVPEDRVVARGEGETDRFGAAADNRRVEVRVSP</sequence>
<feature type="region of interest" description="Disordered" evidence="2">
    <location>
        <begin position="178"/>
        <end position="206"/>
    </location>
</feature>
<dbReference type="RefSeq" id="WP_386832552.1">
    <property type="nucleotide sequence ID" value="NZ_JBHUNP010000001.1"/>
</dbReference>
<gene>
    <name evidence="5" type="ORF">ACFSX5_06975</name>
</gene>
<organism evidence="5 6">
    <name type="scientific">Devosia albogilva</name>
    <dbReference type="NCBI Taxonomy" id="429726"/>
    <lineage>
        <taxon>Bacteria</taxon>
        <taxon>Pseudomonadati</taxon>
        <taxon>Pseudomonadota</taxon>
        <taxon>Alphaproteobacteria</taxon>
        <taxon>Hyphomicrobiales</taxon>
        <taxon>Devosiaceae</taxon>
        <taxon>Devosia</taxon>
    </lineage>
</organism>
<dbReference type="InterPro" id="IPR036737">
    <property type="entry name" value="OmpA-like_sf"/>
</dbReference>
<evidence type="ECO:0000256" key="1">
    <source>
        <dbReference type="PROSITE-ProRule" id="PRU00473"/>
    </source>
</evidence>
<dbReference type="PROSITE" id="PS51123">
    <property type="entry name" value="OMPA_2"/>
    <property type="match status" value="1"/>
</dbReference>
<feature type="compositionally biased region" description="Low complexity" evidence="2">
    <location>
        <begin position="180"/>
        <end position="192"/>
    </location>
</feature>
<protein>
    <submittedName>
        <fullName evidence="5">OmpA family protein</fullName>
    </submittedName>
</protein>
<name>A0ABW5QJJ9_9HYPH</name>
<dbReference type="EMBL" id="JBHUNP010000001">
    <property type="protein sequence ID" value="MFD2647529.1"/>
    <property type="molecule type" value="Genomic_DNA"/>
</dbReference>
<dbReference type="Pfam" id="PF00691">
    <property type="entry name" value="OmpA"/>
    <property type="match status" value="1"/>
</dbReference>
<accession>A0ABW5QJJ9</accession>
<dbReference type="Proteomes" id="UP001597521">
    <property type="component" value="Unassembled WGS sequence"/>
</dbReference>
<dbReference type="Gene3D" id="3.30.1330.60">
    <property type="entry name" value="OmpA-like domain"/>
    <property type="match status" value="1"/>
</dbReference>
<dbReference type="SUPFAM" id="SSF103088">
    <property type="entry name" value="OmpA-like"/>
    <property type="match status" value="1"/>
</dbReference>
<dbReference type="PANTHER" id="PTHR30329:SF21">
    <property type="entry name" value="LIPOPROTEIN YIAD-RELATED"/>
    <property type="match status" value="1"/>
</dbReference>
<reference evidence="6" key="1">
    <citation type="journal article" date="2019" name="Int. J. Syst. Evol. Microbiol.">
        <title>The Global Catalogue of Microorganisms (GCM) 10K type strain sequencing project: providing services to taxonomists for standard genome sequencing and annotation.</title>
        <authorList>
            <consortium name="The Broad Institute Genomics Platform"/>
            <consortium name="The Broad Institute Genome Sequencing Center for Infectious Disease"/>
            <person name="Wu L."/>
            <person name="Ma J."/>
        </authorList>
    </citation>
    <scope>NUCLEOTIDE SEQUENCE [LARGE SCALE GENOMIC DNA]</scope>
    <source>
        <strain evidence="6">CCM 7427</strain>
    </source>
</reference>
<comment type="caution">
    <text evidence="5">The sequence shown here is derived from an EMBL/GenBank/DDBJ whole genome shotgun (WGS) entry which is preliminary data.</text>
</comment>
<keyword evidence="6" id="KW-1185">Reference proteome</keyword>
<evidence type="ECO:0000313" key="5">
    <source>
        <dbReference type="EMBL" id="MFD2647529.1"/>
    </source>
</evidence>